<comment type="similarity">
    <text evidence="1">Belongs to the bacterial solute-binding protein 3 family.</text>
</comment>
<dbReference type="EMBL" id="JXYA01000056">
    <property type="protein sequence ID" value="KJZ06089.1"/>
    <property type="molecule type" value="Genomic_DNA"/>
</dbReference>
<dbReference type="PANTHER" id="PTHR35936:SF19">
    <property type="entry name" value="AMINO-ACID-BINDING PROTEIN YXEM-RELATED"/>
    <property type="match status" value="1"/>
</dbReference>
<dbReference type="Gene3D" id="3.40.190.10">
    <property type="entry name" value="Periplasmic binding protein-like II"/>
    <property type="match status" value="2"/>
</dbReference>
<gene>
    <name evidence="4" type="ORF">TW77_20445</name>
</gene>
<dbReference type="SUPFAM" id="SSF53850">
    <property type="entry name" value="Periplasmic binding protein-like II"/>
    <property type="match status" value="1"/>
</dbReference>
<dbReference type="InterPro" id="IPR001638">
    <property type="entry name" value="Solute-binding_3/MltF_N"/>
</dbReference>
<evidence type="ECO:0000259" key="3">
    <source>
        <dbReference type="SMART" id="SM00062"/>
    </source>
</evidence>
<dbReference type="RefSeq" id="WP_046006827.1">
    <property type="nucleotide sequence ID" value="NZ_JXYA01000056.1"/>
</dbReference>
<reference evidence="4 5" key="1">
    <citation type="journal article" date="2015" name="BMC Genomics">
        <title>Genome mining reveals unlocked bioactive potential of marine Gram-negative bacteria.</title>
        <authorList>
            <person name="Machado H."/>
            <person name="Sonnenschein E.C."/>
            <person name="Melchiorsen J."/>
            <person name="Gram L."/>
        </authorList>
    </citation>
    <scope>NUCLEOTIDE SEQUENCE [LARGE SCALE GENOMIC DNA]</scope>
    <source>
        <strain evidence="4 5">S2471</strain>
    </source>
</reference>
<name>A0A0F4QFK6_9GAMM</name>
<evidence type="ECO:0000256" key="1">
    <source>
        <dbReference type="ARBA" id="ARBA00010333"/>
    </source>
</evidence>
<accession>A0A0F4QFK6</accession>
<dbReference type="PANTHER" id="PTHR35936">
    <property type="entry name" value="MEMBRANE-BOUND LYTIC MUREIN TRANSGLYCOSYLASE F"/>
    <property type="match status" value="1"/>
</dbReference>
<keyword evidence="2" id="KW-0732">Signal</keyword>
<evidence type="ECO:0000313" key="4">
    <source>
        <dbReference type="EMBL" id="KJZ06089.1"/>
    </source>
</evidence>
<dbReference type="SMART" id="SM00062">
    <property type="entry name" value="PBPb"/>
    <property type="match status" value="1"/>
</dbReference>
<keyword evidence="5" id="KW-1185">Reference proteome</keyword>
<dbReference type="AlphaFoldDB" id="A0A0F4QFK6"/>
<protein>
    <submittedName>
        <fullName evidence="4">Amino acid ABC transporter substrate-binding protein</fullName>
    </submittedName>
</protein>
<dbReference type="PATRIC" id="fig|43658.5.peg.4319"/>
<dbReference type="OrthoDB" id="245568at2"/>
<evidence type="ECO:0000313" key="5">
    <source>
        <dbReference type="Proteomes" id="UP000033452"/>
    </source>
</evidence>
<dbReference type="Pfam" id="PF00497">
    <property type="entry name" value="SBP_bac_3"/>
    <property type="match status" value="1"/>
</dbReference>
<organism evidence="4 5">
    <name type="scientific">Pseudoalteromonas rubra</name>
    <dbReference type="NCBI Taxonomy" id="43658"/>
    <lineage>
        <taxon>Bacteria</taxon>
        <taxon>Pseudomonadati</taxon>
        <taxon>Pseudomonadota</taxon>
        <taxon>Gammaproteobacteria</taxon>
        <taxon>Alteromonadales</taxon>
        <taxon>Pseudoalteromonadaceae</taxon>
        <taxon>Pseudoalteromonas</taxon>
    </lineage>
</organism>
<comment type="caution">
    <text evidence="4">The sequence shown here is derived from an EMBL/GenBank/DDBJ whole genome shotgun (WGS) entry which is preliminary data.</text>
</comment>
<sequence length="248" mass="27905">MTLSQCVFICSVLISGLSLVKVAWAEVLDVSVGWTKPPYVIEQGDTGFELDMVKAIFAELGHEIRFLYVPFGRSDSLLKTQKVDAALTMNRRMDLAGAVLSEPYITYHNTAISLKKRNLKIHSVSALENYAVIGFQNASVVLGMEYRLATANSPLYIELPDQQKQVELLLRGKVDVVVMDINIFNHLSKAVLGQDQMPNVTVHHLFAASPYRIAFRDPALKDAFNLKMVQFKSSSAYYKLLHKYEFLQ</sequence>
<proteinExistence type="inferred from homology"/>
<dbReference type="Proteomes" id="UP000033452">
    <property type="component" value="Unassembled WGS sequence"/>
</dbReference>
<evidence type="ECO:0000256" key="2">
    <source>
        <dbReference type="ARBA" id="ARBA00022729"/>
    </source>
</evidence>
<feature type="domain" description="Solute-binding protein family 3/N-terminal" evidence="3">
    <location>
        <begin position="27"/>
        <end position="248"/>
    </location>
</feature>